<keyword evidence="3" id="KW-0012">Acyltransferase</keyword>
<dbReference type="GO" id="GO:0006635">
    <property type="term" value="P:fatty acid beta-oxidation"/>
    <property type="evidence" value="ECO:0007669"/>
    <property type="project" value="TreeGrafter"/>
</dbReference>
<dbReference type="EMBL" id="JAPFFK010000009">
    <property type="protein sequence ID" value="KAJ6745010.1"/>
    <property type="molecule type" value="Genomic_DNA"/>
</dbReference>
<reference evidence="5" key="1">
    <citation type="submission" date="2022-11" db="EMBL/GenBank/DDBJ databases">
        <authorList>
            <person name="Hyden B.L."/>
            <person name="Feng K."/>
            <person name="Yates T."/>
            <person name="Jawdy S."/>
            <person name="Smart L.B."/>
            <person name="Muchero W."/>
        </authorList>
    </citation>
    <scope>NUCLEOTIDE SEQUENCE</scope>
    <source>
        <tissue evidence="5">Shoot tip</tissue>
    </source>
</reference>
<organism evidence="5 6">
    <name type="scientific">Salix purpurea</name>
    <name type="common">Purple osier willow</name>
    <dbReference type="NCBI Taxonomy" id="77065"/>
    <lineage>
        <taxon>Eukaryota</taxon>
        <taxon>Viridiplantae</taxon>
        <taxon>Streptophyta</taxon>
        <taxon>Embryophyta</taxon>
        <taxon>Tracheophyta</taxon>
        <taxon>Spermatophyta</taxon>
        <taxon>Magnoliopsida</taxon>
        <taxon>eudicotyledons</taxon>
        <taxon>Gunneridae</taxon>
        <taxon>Pentapetalae</taxon>
        <taxon>rosids</taxon>
        <taxon>fabids</taxon>
        <taxon>Malpighiales</taxon>
        <taxon>Salicaceae</taxon>
        <taxon>Saliceae</taxon>
        <taxon>Salix</taxon>
    </lineage>
</organism>
<keyword evidence="2" id="KW-0808">Transferase</keyword>
<accession>A0A9Q0VA93</accession>
<dbReference type="OrthoDB" id="1739461at2759"/>
<dbReference type="PANTHER" id="PTHR18919:SF161">
    <property type="entry name" value="ACETYL-COA ACETYLTRANSFERASE 2"/>
    <property type="match status" value="1"/>
</dbReference>
<evidence type="ECO:0000259" key="4">
    <source>
        <dbReference type="Pfam" id="PF00108"/>
    </source>
</evidence>
<evidence type="ECO:0000256" key="2">
    <source>
        <dbReference type="ARBA" id="ARBA00022679"/>
    </source>
</evidence>
<feature type="domain" description="Thiolase N-terminal" evidence="4">
    <location>
        <begin position="61"/>
        <end position="98"/>
    </location>
</feature>
<protein>
    <submittedName>
        <fullName evidence="5">PEROXISOMAL ACETOACETYL-COENZYME A THIOLASE</fullName>
    </submittedName>
</protein>
<sequence length="178" mass="20063">MAPHQRCQRLALHRETIFISNFLNVFFILRYVNIVGVTRTPVGSFLGALSSVPTTKLKSIGMKATMHAAQSIQLGINDVVVAGGMESMSNVPNTWQKQGILTWTRFTDMSAQFTIAATRRPRAIQSHFFFFEFSLHVLLSADKKTKLDVELSDLKNVTCLVNIIITYRLLPYLKKLSN</sequence>
<name>A0A9Q0VA93_SALPP</name>
<evidence type="ECO:0000256" key="3">
    <source>
        <dbReference type="ARBA" id="ARBA00023315"/>
    </source>
</evidence>
<evidence type="ECO:0000313" key="6">
    <source>
        <dbReference type="Proteomes" id="UP001151532"/>
    </source>
</evidence>
<dbReference type="AlphaFoldDB" id="A0A9Q0VA93"/>
<evidence type="ECO:0000256" key="1">
    <source>
        <dbReference type="ARBA" id="ARBA00010982"/>
    </source>
</evidence>
<dbReference type="InterPro" id="IPR020616">
    <property type="entry name" value="Thiolase_N"/>
</dbReference>
<keyword evidence="6" id="KW-1185">Reference proteome</keyword>
<dbReference type="GO" id="GO:0005739">
    <property type="term" value="C:mitochondrion"/>
    <property type="evidence" value="ECO:0007669"/>
    <property type="project" value="TreeGrafter"/>
</dbReference>
<comment type="similarity">
    <text evidence="1">Belongs to the thiolase-like superfamily. Thiolase family.</text>
</comment>
<comment type="caution">
    <text evidence="5">The sequence shown here is derived from an EMBL/GenBank/DDBJ whole genome shotgun (WGS) entry which is preliminary data.</text>
</comment>
<reference evidence="5" key="2">
    <citation type="journal article" date="2023" name="Int. J. Mol. Sci.">
        <title>De Novo Assembly and Annotation of 11 Diverse Shrub Willow (Salix) Genomes Reveals Novel Gene Organization in Sex-Linked Regions.</title>
        <authorList>
            <person name="Hyden B."/>
            <person name="Feng K."/>
            <person name="Yates T.B."/>
            <person name="Jawdy S."/>
            <person name="Cereghino C."/>
            <person name="Smart L.B."/>
            <person name="Muchero W."/>
        </authorList>
    </citation>
    <scope>NUCLEOTIDE SEQUENCE</scope>
    <source>
        <tissue evidence="5">Shoot tip</tissue>
    </source>
</reference>
<dbReference type="GO" id="GO:0003985">
    <property type="term" value="F:acetyl-CoA C-acetyltransferase activity"/>
    <property type="evidence" value="ECO:0007669"/>
    <property type="project" value="TreeGrafter"/>
</dbReference>
<evidence type="ECO:0000313" key="5">
    <source>
        <dbReference type="EMBL" id="KAJ6745010.1"/>
    </source>
</evidence>
<dbReference type="Proteomes" id="UP001151532">
    <property type="component" value="Chromosome 19"/>
</dbReference>
<dbReference type="Gene3D" id="3.40.47.10">
    <property type="match status" value="1"/>
</dbReference>
<dbReference type="InterPro" id="IPR016039">
    <property type="entry name" value="Thiolase-like"/>
</dbReference>
<dbReference type="SUPFAM" id="SSF53901">
    <property type="entry name" value="Thiolase-like"/>
    <property type="match status" value="1"/>
</dbReference>
<dbReference type="Pfam" id="PF00108">
    <property type="entry name" value="Thiolase_N"/>
    <property type="match status" value="1"/>
</dbReference>
<dbReference type="PANTHER" id="PTHR18919">
    <property type="entry name" value="ACETYL-COA C-ACYLTRANSFERASE"/>
    <property type="match status" value="1"/>
</dbReference>
<gene>
    <name evidence="5" type="ORF">OIU79_031198</name>
</gene>
<proteinExistence type="inferred from homology"/>